<evidence type="ECO:0000313" key="3">
    <source>
        <dbReference type="Proteomes" id="UP001054252"/>
    </source>
</evidence>
<dbReference type="EMBL" id="BPVZ01000026">
    <property type="protein sequence ID" value="GKV07026.1"/>
    <property type="molecule type" value="Genomic_DNA"/>
</dbReference>
<evidence type="ECO:0000256" key="1">
    <source>
        <dbReference type="SAM" id="MobiDB-lite"/>
    </source>
</evidence>
<proteinExistence type="predicted"/>
<name>A0AAV5IYU4_9ROSI</name>
<reference evidence="2 3" key="1">
    <citation type="journal article" date="2021" name="Commun. Biol.">
        <title>The genome of Shorea leprosula (Dipterocarpaceae) highlights the ecological relevance of drought in aseasonal tropical rainforests.</title>
        <authorList>
            <person name="Ng K.K.S."/>
            <person name="Kobayashi M.J."/>
            <person name="Fawcett J.A."/>
            <person name="Hatakeyama M."/>
            <person name="Paape T."/>
            <person name="Ng C.H."/>
            <person name="Ang C.C."/>
            <person name="Tnah L.H."/>
            <person name="Lee C.T."/>
            <person name="Nishiyama T."/>
            <person name="Sese J."/>
            <person name="O'Brien M.J."/>
            <person name="Copetti D."/>
            <person name="Mohd Noor M.I."/>
            <person name="Ong R.C."/>
            <person name="Putra M."/>
            <person name="Sireger I.Z."/>
            <person name="Indrioko S."/>
            <person name="Kosugi Y."/>
            <person name="Izuno A."/>
            <person name="Isagi Y."/>
            <person name="Lee S.L."/>
            <person name="Shimizu K.K."/>
        </authorList>
    </citation>
    <scope>NUCLEOTIDE SEQUENCE [LARGE SCALE GENOMIC DNA]</scope>
    <source>
        <strain evidence="2">214</strain>
    </source>
</reference>
<comment type="caution">
    <text evidence="2">The sequence shown here is derived from an EMBL/GenBank/DDBJ whole genome shotgun (WGS) entry which is preliminary data.</text>
</comment>
<sequence length="432" mass="48131">MLSSWKARRANQNKFSLNEDEEEEVGKLVREGGNLVNITYLTNAECIEAAELYGPSTLSEAEMDKFLSAVGGVAISKKPRKKSRKKSKSSTKQVDEGGVGREVAPSTSAGVEEEVPRLELKRKSRDEGGALQRKNRVVEEEERGNEVPQFVPQPPPVELDPELRESKEGLSLFEAKNMTGARRFINATFLEVDKCHARDEGLRYCGASMVKHVLDRELGEQSSPGVYGKCEGALPLAKAEKEIRLMKEAYMELKKNVQLLVHDGMEEHISNFVSSSSFDNIVNLYRLPTAILAFTDCRKKVKAEYPEVDITKINFDEQEEGVEENGESMSADFRPQIKLRWDHDADGRTIFPPNFDFEFVAVEEEEAEVEGDEVGAGVEGTEVDESQPAPEVEIHPVPSDDEQPPLPDEQPPTQPPLAVEQQPVQPPLPAEE</sequence>
<feature type="region of interest" description="Disordered" evidence="1">
    <location>
        <begin position="77"/>
        <end position="157"/>
    </location>
</feature>
<gene>
    <name evidence="2" type="ORF">SLEP1_g18838</name>
</gene>
<protein>
    <submittedName>
        <fullName evidence="2">Uncharacterized protein</fullName>
    </submittedName>
</protein>
<keyword evidence="3" id="KW-1185">Reference proteome</keyword>
<accession>A0AAV5IYU4</accession>
<dbReference type="AlphaFoldDB" id="A0AAV5IYU4"/>
<dbReference type="Proteomes" id="UP001054252">
    <property type="component" value="Unassembled WGS sequence"/>
</dbReference>
<feature type="compositionally biased region" description="Basic residues" evidence="1">
    <location>
        <begin position="77"/>
        <end position="89"/>
    </location>
</feature>
<feature type="compositionally biased region" description="Pro residues" evidence="1">
    <location>
        <begin position="404"/>
        <end position="415"/>
    </location>
</feature>
<feature type="compositionally biased region" description="Basic and acidic residues" evidence="1">
    <location>
        <begin position="114"/>
        <end position="128"/>
    </location>
</feature>
<feature type="compositionally biased region" description="Acidic residues" evidence="1">
    <location>
        <begin position="364"/>
        <end position="373"/>
    </location>
</feature>
<evidence type="ECO:0000313" key="2">
    <source>
        <dbReference type="EMBL" id="GKV07026.1"/>
    </source>
</evidence>
<feature type="region of interest" description="Disordered" evidence="1">
    <location>
        <begin position="364"/>
        <end position="432"/>
    </location>
</feature>
<organism evidence="2 3">
    <name type="scientific">Rubroshorea leprosula</name>
    <dbReference type="NCBI Taxonomy" id="152421"/>
    <lineage>
        <taxon>Eukaryota</taxon>
        <taxon>Viridiplantae</taxon>
        <taxon>Streptophyta</taxon>
        <taxon>Embryophyta</taxon>
        <taxon>Tracheophyta</taxon>
        <taxon>Spermatophyta</taxon>
        <taxon>Magnoliopsida</taxon>
        <taxon>eudicotyledons</taxon>
        <taxon>Gunneridae</taxon>
        <taxon>Pentapetalae</taxon>
        <taxon>rosids</taxon>
        <taxon>malvids</taxon>
        <taxon>Malvales</taxon>
        <taxon>Dipterocarpaceae</taxon>
        <taxon>Rubroshorea</taxon>
    </lineage>
</organism>